<dbReference type="Proteomes" id="UP000662857">
    <property type="component" value="Chromosome"/>
</dbReference>
<dbReference type="SUPFAM" id="SSF55729">
    <property type="entry name" value="Acyl-CoA N-acyltransferases (Nat)"/>
    <property type="match status" value="1"/>
</dbReference>
<dbReference type="KEGG" id="nhy:JQS43_19465"/>
<dbReference type="InterPro" id="IPR010037">
    <property type="entry name" value="FkbH_domain"/>
</dbReference>
<keyword evidence="2" id="KW-1185">Reference proteome</keyword>
<dbReference type="Gene3D" id="3.40.50.1000">
    <property type="entry name" value="HAD superfamily/HAD-like"/>
    <property type="match status" value="1"/>
</dbReference>
<reference evidence="1" key="1">
    <citation type="submission" date="2021-02" db="EMBL/GenBank/DDBJ databases">
        <title>Natrosporangium hydrolyticum gen. nov., sp. nov, a haloalkaliphilic actinobacterium from a soda solonchak soil.</title>
        <authorList>
            <person name="Sorokin D.Y."/>
            <person name="Khijniak T.V."/>
            <person name="Zakharycheva A.P."/>
            <person name="Boueva O.V."/>
            <person name="Ariskina E.V."/>
            <person name="Hahnke R.L."/>
            <person name="Bunk B."/>
            <person name="Sproer C."/>
            <person name="Schumann P."/>
            <person name="Evtushenko L.I."/>
            <person name="Kublanov I.V."/>
        </authorList>
    </citation>
    <scope>NUCLEOTIDE SEQUENCE</scope>
    <source>
        <strain evidence="1">DSM 106523</strain>
    </source>
</reference>
<proteinExistence type="predicted"/>
<dbReference type="Gene3D" id="3.40.630.30">
    <property type="match status" value="1"/>
</dbReference>
<dbReference type="RefSeq" id="WP_239675834.1">
    <property type="nucleotide sequence ID" value="NZ_CP070499.1"/>
</dbReference>
<dbReference type="InterPro" id="IPR036412">
    <property type="entry name" value="HAD-like_sf"/>
</dbReference>
<organism evidence="1 2">
    <name type="scientific">Natronosporangium hydrolyticum</name>
    <dbReference type="NCBI Taxonomy" id="2811111"/>
    <lineage>
        <taxon>Bacteria</taxon>
        <taxon>Bacillati</taxon>
        <taxon>Actinomycetota</taxon>
        <taxon>Actinomycetes</taxon>
        <taxon>Micromonosporales</taxon>
        <taxon>Micromonosporaceae</taxon>
        <taxon>Natronosporangium</taxon>
    </lineage>
</organism>
<dbReference type="AlphaFoldDB" id="A0A895Y8R7"/>
<evidence type="ECO:0000313" key="1">
    <source>
        <dbReference type="EMBL" id="QSB13731.1"/>
    </source>
</evidence>
<dbReference type="InterPro" id="IPR023214">
    <property type="entry name" value="HAD_sf"/>
</dbReference>
<dbReference type="InterPro" id="IPR016181">
    <property type="entry name" value="Acyl_CoA_acyltransferase"/>
</dbReference>
<dbReference type="NCBIfam" id="TIGR01686">
    <property type="entry name" value="FkbH"/>
    <property type="match status" value="1"/>
</dbReference>
<name>A0A895Y8R7_9ACTN</name>
<evidence type="ECO:0000313" key="2">
    <source>
        <dbReference type="Proteomes" id="UP000662857"/>
    </source>
</evidence>
<sequence length="356" mass="38217">MSGDIKCVVWDLDGTLLTGVLLEQPDDPSPTPRLGVVDLLAALGDRGIIHSIASRNPPELAAAAVQSVPWPVPFLCPQYGFGPKSGAVRRIAETLQVGLGTVAFVDDDPYERAEVAAVEPSVTVLPPDAFPDALGWPQFNPPVVTEEGRRRAASYREAQRRQSASADFGGSRAEFRRWCRTTVTVRPATAADLPRLTELSWRTSQFNSRAAAVPDQVFADRLGSDRHRIFCAGLRDRFSDDGTVGAALVDAGPDRWEVELLMMSCRATGRGVIEVLLAGLAAAAARAGATELRVPVHATERNLPLRLALVGAGFRAAVVSDAVSTRAPVPFVRPVSDADRHRAMVDGVRVVTDCDR</sequence>
<evidence type="ECO:0008006" key="3">
    <source>
        <dbReference type="Google" id="ProtNLM"/>
    </source>
</evidence>
<gene>
    <name evidence="1" type="ORF">JQS43_19465</name>
</gene>
<accession>A0A895Y8R7</accession>
<protein>
    <recommendedName>
        <fullName evidence="3">HAD-IIIC family phosphatase</fullName>
    </recommendedName>
</protein>
<dbReference type="SUPFAM" id="SSF56784">
    <property type="entry name" value="HAD-like"/>
    <property type="match status" value="1"/>
</dbReference>
<dbReference type="EMBL" id="CP070499">
    <property type="protein sequence ID" value="QSB13731.1"/>
    <property type="molecule type" value="Genomic_DNA"/>
</dbReference>